<dbReference type="OrthoDB" id="25987at2759"/>
<keyword evidence="3" id="KW-1185">Reference proteome</keyword>
<dbReference type="PANTHER" id="PTHR15665">
    <property type="entry name" value="ASTEROID PROTEIN"/>
    <property type="match status" value="1"/>
</dbReference>
<accession>A0A6L2PSD1</accession>
<reference evidence="3" key="1">
    <citation type="submission" date="2020-01" db="EMBL/GenBank/DDBJ databases">
        <title>Draft genome sequence of the Termite Coptotermes fromosanus.</title>
        <authorList>
            <person name="Itakura S."/>
            <person name="Yosikawa Y."/>
            <person name="Umezawa K."/>
        </authorList>
    </citation>
    <scope>NUCLEOTIDE SEQUENCE [LARGE SCALE GENOMIC DNA]</scope>
</reference>
<dbReference type="InParanoid" id="A0A6L2PSD1"/>
<dbReference type="EMBL" id="BLKM01000426">
    <property type="protein sequence ID" value="GFG33325.1"/>
    <property type="molecule type" value="Genomic_DNA"/>
</dbReference>
<evidence type="ECO:0000313" key="2">
    <source>
        <dbReference type="EMBL" id="GFG33325.1"/>
    </source>
</evidence>
<dbReference type="InterPro" id="IPR026832">
    <property type="entry name" value="Asteroid"/>
</dbReference>
<dbReference type="SUPFAM" id="SSF88723">
    <property type="entry name" value="PIN domain-like"/>
    <property type="match status" value="1"/>
</dbReference>
<evidence type="ECO:0000313" key="3">
    <source>
        <dbReference type="Proteomes" id="UP000502823"/>
    </source>
</evidence>
<dbReference type="AlphaFoldDB" id="A0A6L2PSD1"/>
<evidence type="ECO:0000256" key="1">
    <source>
        <dbReference type="ARBA" id="ARBA00007398"/>
    </source>
</evidence>
<dbReference type="Gene3D" id="3.40.50.1010">
    <property type="entry name" value="5'-nuclease"/>
    <property type="match status" value="1"/>
</dbReference>
<dbReference type="PANTHER" id="PTHR15665:SF1">
    <property type="entry name" value="PROTEIN ASTEROID HOMOLOG 1"/>
    <property type="match status" value="1"/>
</dbReference>
<comment type="similarity">
    <text evidence="1">Belongs to the asteroid family.</text>
</comment>
<gene>
    <name evidence="2" type="ORF">Cfor_01808</name>
</gene>
<dbReference type="FunCoup" id="A0A6L2PSD1">
    <property type="interactions" value="568"/>
</dbReference>
<dbReference type="InterPro" id="IPR029060">
    <property type="entry name" value="PIN-like_dom_sf"/>
</dbReference>
<name>A0A6L2PSD1_COPFO</name>
<protein>
    <submittedName>
        <fullName evidence="2">Uncharacterized protein</fullName>
    </submittedName>
</protein>
<comment type="caution">
    <text evidence="2">The sequence shown here is derived from an EMBL/GenBank/DDBJ whole genome shotgun (WGS) entry which is preliminary data.</text>
</comment>
<organism evidence="2 3">
    <name type="scientific">Coptotermes formosanus</name>
    <name type="common">Formosan subterranean termite</name>
    <dbReference type="NCBI Taxonomy" id="36987"/>
    <lineage>
        <taxon>Eukaryota</taxon>
        <taxon>Metazoa</taxon>
        <taxon>Ecdysozoa</taxon>
        <taxon>Arthropoda</taxon>
        <taxon>Hexapoda</taxon>
        <taxon>Insecta</taxon>
        <taxon>Pterygota</taxon>
        <taxon>Neoptera</taxon>
        <taxon>Polyneoptera</taxon>
        <taxon>Dictyoptera</taxon>
        <taxon>Blattodea</taxon>
        <taxon>Blattoidea</taxon>
        <taxon>Termitoidae</taxon>
        <taxon>Rhinotermitidae</taxon>
        <taxon>Coptotermes</taxon>
    </lineage>
</organism>
<sequence length="807" mass="91509">MGVRGLTSYIAKHSDQYLEPYELRDCFIVIDGNSVASQLYSWVSNCNCAFGGDYDKYASCVRNFFSLLKRCNVTSLVIFDGGYEKRKLPTVRARLKNKLSTAKVVTPVTQSKFKCFPLLIYDVFRNVLTGMEISFAQCNFEADAEIAAIARRLGCPVLSYDSDFYVYDVLYVPFSTVVLEPELDSPGHTNYIDCQIYSIEKFVDTLGGLDKSLLPVMAALLGNDYIERRVFENFLSQIKLPKNSSVSKTQRQITGLFQWLRKETTETAVEKILNYVKRSQRQTVAKQLKAVIVGYSAYSSSLLPYFEVSITDNSKLGCSSATVAPFAHLEPKETVLYSGSDLEIETSAGQSSVTEDEVKRGVQSSRELDEPFSCGMTVLPHNLFPDWFKENLHCGNLPRCFINMLVHHTHFSAPQVEDFSLPFSHRISLPLLRVIFGLLTAGKFTHEPKLHYIAYKENAQLQTLLLLPTYGTSTMNEFLPLEKVPDLPISLRRHLLYDVVGFDANDILVLQGFPDDWQVFIIALIYWGRNVSQPSLTVHHIHAILFSIISLNVVDRHAGSYRSRKAVLKQSGDKCKKYVKSQNLQENECKTSSGTFQSANRKRAEMFESDMTSHNDSGYSTVTEALGAVSSEECFCVVETTLPYRQMDECLKSSPRLFCLSVVHMLAQFQSCLLHVMHLNALLNMPFVQCQVANFYSGTLIYNAYLNFKKQSNVEDYVLTYLLKCVPTIAALYSVMVASVMDFLPQLTVKHRKKRRNRRKKNSERKRFNELVVDDEHVTSVQSKNEEALELIDHNTFCALRLDGSNQ</sequence>
<proteinExistence type="inferred from homology"/>
<dbReference type="Proteomes" id="UP000502823">
    <property type="component" value="Unassembled WGS sequence"/>
</dbReference>